<reference evidence="1 2" key="1">
    <citation type="submission" date="2017-02" db="EMBL/GenBank/DDBJ databases">
        <title>The new phylogeny of genus Mycobacterium.</title>
        <authorList>
            <person name="Tortoli E."/>
            <person name="Trovato A."/>
            <person name="Cirillo D.M."/>
        </authorList>
    </citation>
    <scope>NUCLEOTIDE SEQUENCE [LARGE SCALE GENOMIC DNA]</scope>
    <source>
        <strain evidence="1 2">IP1130001</strain>
    </source>
</reference>
<evidence type="ECO:0000313" key="1">
    <source>
        <dbReference type="EMBL" id="ORA84394.1"/>
    </source>
</evidence>
<dbReference type="EMBL" id="MVHV01000004">
    <property type="protein sequence ID" value="ORA84394.1"/>
    <property type="molecule type" value="Genomic_DNA"/>
</dbReference>
<protein>
    <submittedName>
        <fullName evidence="1">Uncharacterized protein</fullName>
    </submittedName>
</protein>
<gene>
    <name evidence="1" type="ORF">BST29_05095</name>
</gene>
<proteinExistence type="predicted"/>
<dbReference type="Proteomes" id="UP000243140">
    <property type="component" value="Unassembled WGS sequence"/>
</dbReference>
<keyword evidence="2" id="KW-1185">Reference proteome</keyword>
<evidence type="ECO:0000313" key="2">
    <source>
        <dbReference type="Proteomes" id="UP000243140"/>
    </source>
</evidence>
<accession>A0ABX3SXF6</accession>
<name>A0ABX3SXF6_MYCMA</name>
<comment type="caution">
    <text evidence="1">The sequence shown here is derived from an EMBL/GenBank/DDBJ whole genome shotgun (WGS) entry which is preliminary data.</text>
</comment>
<sequence length="68" mass="7536">MAVGESSGAHERPLSEFRWPVFGHACKSGAAKCAATTRTCRAKTRGRRVEQEAVVHPENLARLLELFR</sequence>
<organism evidence="1 2">
    <name type="scientific">Mycobacterium malmoense</name>
    <dbReference type="NCBI Taxonomy" id="1780"/>
    <lineage>
        <taxon>Bacteria</taxon>
        <taxon>Bacillati</taxon>
        <taxon>Actinomycetota</taxon>
        <taxon>Actinomycetes</taxon>
        <taxon>Mycobacteriales</taxon>
        <taxon>Mycobacteriaceae</taxon>
        <taxon>Mycobacterium</taxon>
    </lineage>
</organism>